<name>A0A918RLY6_9GAMM</name>
<keyword evidence="2" id="KW-1185">Reference proteome</keyword>
<evidence type="ECO:0000313" key="1">
    <source>
        <dbReference type="EMBL" id="GHA04913.1"/>
    </source>
</evidence>
<protein>
    <submittedName>
        <fullName evidence="1">Uncharacterized protein</fullName>
    </submittedName>
</protein>
<sequence>MSAAKQAKEIHQATERLRAFVLNDDTHVKRLVDYESELLGPLVEKLDLDFDELLALFEEYELADMILNFVMEESCTLVWHPESDSVLQKYLKQKGWREGPAGRMYLLAMQESTFDAWEVVDVNPGSWVVIRPAGTEGRKIKVVEKLASKQLQRWDLILAKPVRVGTRTIFTQSILPLPRDAVARIQKQRDEFVTDITNMVKEDIEQGELDDMPDDFEAGAIEEFNHQLPDYYFQLWASYTYDQIISEPPSLVNFDGDQLNQHNLVRPLKVPADEIVKALSKQPHFLSSNDRHFDWIETRGDDQMVMGTVNVGEKSISLHANSTVRIETLSDMLTAQFGDQLGESMDVFSNAQGPSFGDVPELTPEMQDHLNRRLKEHYLKTLDEPVPMLGNKTPRECSQSEADRPQVIDWVKELENSQKNNPSFDFDVNFLRTELGLEDHEF</sequence>
<accession>A0A918RLY6</accession>
<dbReference type="RefSeq" id="WP_189399228.1">
    <property type="nucleotide sequence ID" value="NZ_BMXA01000002.1"/>
</dbReference>
<reference evidence="1" key="1">
    <citation type="journal article" date="2014" name="Int. J. Syst. Evol. Microbiol.">
        <title>Complete genome sequence of Corynebacterium casei LMG S-19264T (=DSM 44701T), isolated from a smear-ripened cheese.</title>
        <authorList>
            <consortium name="US DOE Joint Genome Institute (JGI-PGF)"/>
            <person name="Walter F."/>
            <person name="Albersmeier A."/>
            <person name="Kalinowski J."/>
            <person name="Ruckert C."/>
        </authorList>
    </citation>
    <scope>NUCLEOTIDE SEQUENCE</scope>
    <source>
        <strain evidence="1">KCTC 12711</strain>
    </source>
</reference>
<organism evidence="1 2">
    <name type="scientific">Arenicella chitinivorans</name>
    <dbReference type="NCBI Taxonomy" id="1329800"/>
    <lineage>
        <taxon>Bacteria</taxon>
        <taxon>Pseudomonadati</taxon>
        <taxon>Pseudomonadota</taxon>
        <taxon>Gammaproteobacteria</taxon>
        <taxon>Arenicellales</taxon>
        <taxon>Arenicellaceae</taxon>
        <taxon>Arenicella</taxon>
    </lineage>
</organism>
<evidence type="ECO:0000313" key="2">
    <source>
        <dbReference type="Proteomes" id="UP000614811"/>
    </source>
</evidence>
<dbReference type="Proteomes" id="UP000614811">
    <property type="component" value="Unassembled WGS sequence"/>
</dbReference>
<dbReference type="AlphaFoldDB" id="A0A918RLY6"/>
<comment type="caution">
    <text evidence="1">The sequence shown here is derived from an EMBL/GenBank/DDBJ whole genome shotgun (WGS) entry which is preliminary data.</text>
</comment>
<proteinExistence type="predicted"/>
<gene>
    <name evidence="1" type="ORF">GCM10008090_13020</name>
</gene>
<reference evidence="1" key="2">
    <citation type="submission" date="2020-09" db="EMBL/GenBank/DDBJ databases">
        <authorList>
            <person name="Sun Q."/>
            <person name="Kim S."/>
        </authorList>
    </citation>
    <scope>NUCLEOTIDE SEQUENCE</scope>
    <source>
        <strain evidence="1">KCTC 12711</strain>
    </source>
</reference>
<dbReference type="EMBL" id="BMXA01000002">
    <property type="protein sequence ID" value="GHA04913.1"/>
    <property type="molecule type" value="Genomic_DNA"/>
</dbReference>